<organism evidence="8 9">
    <name type="scientific">Kingdonia uniflora</name>
    <dbReference type="NCBI Taxonomy" id="39325"/>
    <lineage>
        <taxon>Eukaryota</taxon>
        <taxon>Viridiplantae</taxon>
        <taxon>Streptophyta</taxon>
        <taxon>Embryophyta</taxon>
        <taxon>Tracheophyta</taxon>
        <taxon>Spermatophyta</taxon>
        <taxon>Magnoliopsida</taxon>
        <taxon>Ranunculales</taxon>
        <taxon>Circaeasteraceae</taxon>
        <taxon>Kingdonia</taxon>
    </lineage>
</organism>
<comment type="similarity">
    <text evidence="6">Belongs to the Hyccin family.</text>
</comment>
<evidence type="ECO:0000256" key="6">
    <source>
        <dbReference type="ARBA" id="ARBA00034482"/>
    </source>
</evidence>
<dbReference type="GO" id="GO:0072659">
    <property type="term" value="P:protein localization to plasma membrane"/>
    <property type="evidence" value="ECO:0007669"/>
    <property type="project" value="TreeGrafter"/>
</dbReference>
<reference evidence="8 9" key="1">
    <citation type="journal article" date="2020" name="IScience">
        <title>Genome Sequencing of the Endangered Kingdonia uniflora (Circaeasteraceae, Ranunculales) Reveals Potential Mechanisms of Evolutionary Specialization.</title>
        <authorList>
            <person name="Sun Y."/>
            <person name="Deng T."/>
            <person name="Zhang A."/>
            <person name="Moore M.J."/>
            <person name="Landis J.B."/>
            <person name="Lin N."/>
            <person name="Zhang H."/>
            <person name="Zhang X."/>
            <person name="Huang J."/>
            <person name="Zhang X."/>
            <person name="Sun H."/>
            <person name="Wang H."/>
        </authorList>
    </citation>
    <scope>NUCLEOTIDE SEQUENCE [LARGE SCALE GENOMIC DNA]</scope>
    <source>
        <strain evidence="8">TB1705</strain>
        <tissue evidence="8">Leaf</tissue>
    </source>
</reference>
<evidence type="ECO:0000256" key="4">
    <source>
        <dbReference type="ARBA" id="ARBA00022490"/>
    </source>
</evidence>
<dbReference type="OrthoDB" id="18937at2759"/>
<keyword evidence="3" id="KW-1003">Cell membrane</keyword>
<evidence type="ECO:0000313" key="8">
    <source>
        <dbReference type="EMBL" id="KAF6147739.1"/>
    </source>
</evidence>
<accession>A0A7J7LYQ5</accession>
<evidence type="ECO:0000256" key="2">
    <source>
        <dbReference type="ARBA" id="ARBA00004514"/>
    </source>
</evidence>
<name>A0A7J7LYQ5_9MAGN</name>
<sequence length="335" mass="36655">MSLHNSSSPETTSSESIIESLSDILSPLPSSLTASETPAFTLLHDPQLAEMISTHLRQPNSGAGDNALCRWLYDTFQSSDPNLQLVVLRFLPIIAGIYLSRVILRKPLAGFEAILLALYSHETMSRGGQPISVNIPDLSHSSLYHETKVPIKNYSTGLNLAIVSPSLEPHGTIRSTRRARIVGVTLELYYTKISLMPISSKIDFCEFCVVWAGDQHHDNKKVSSSDDLGDEGEDIASSSSTNKEVNGGRIPLPWELLQPILRILGHCLMGSDTSKELKNVAFVASKSLYERALHDVNAQAILASGSLVKLGKTAMDAKEEDPTEIRDYMNPLTTL</sequence>
<keyword evidence="9" id="KW-1185">Reference proteome</keyword>
<dbReference type="Proteomes" id="UP000541444">
    <property type="component" value="Unassembled WGS sequence"/>
</dbReference>
<protein>
    <recommendedName>
        <fullName evidence="10">Hyccin</fullName>
    </recommendedName>
</protein>
<dbReference type="Pfam" id="PF09790">
    <property type="entry name" value="Hyccin"/>
    <property type="match status" value="1"/>
</dbReference>
<dbReference type="PANTHER" id="PTHR31220:SF10">
    <property type="entry name" value="HYCCIN"/>
    <property type="match status" value="1"/>
</dbReference>
<dbReference type="GO" id="GO:0046854">
    <property type="term" value="P:phosphatidylinositol phosphate biosynthetic process"/>
    <property type="evidence" value="ECO:0007669"/>
    <property type="project" value="TreeGrafter"/>
</dbReference>
<feature type="region of interest" description="Disordered" evidence="7">
    <location>
        <begin position="218"/>
        <end position="246"/>
    </location>
</feature>
<evidence type="ECO:0000256" key="1">
    <source>
        <dbReference type="ARBA" id="ARBA00004236"/>
    </source>
</evidence>
<evidence type="ECO:0000313" key="9">
    <source>
        <dbReference type="Proteomes" id="UP000541444"/>
    </source>
</evidence>
<dbReference type="InterPro" id="IPR018619">
    <property type="entry name" value="Hyccin"/>
</dbReference>
<dbReference type="GO" id="GO:0005829">
    <property type="term" value="C:cytosol"/>
    <property type="evidence" value="ECO:0007669"/>
    <property type="project" value="UniProtKB-SubCell"/>
</dbReference>
<comment type="subcellular location">
    <subcellularLocation>
        <location evidence="1">Cell membrane</location>
    </subcellularLocation>
    <subcellularLocation>
        <location evidence="2">Cytoplasm</location>
        <location evidence="2">Cytosol</location>
    </subcellularLocation>
</comment>
<dbReference type="EMBL" id="JACGCM010001879">
    <property type="protein sequence ID" value="KAF6147739.1"/>
    <property type="molecule type" value="Genomic_DNA"/>
</dbReference>
<evidence type="ECO:0000256" key="3">
    <source>
        <dbReference type="ARBA" id="ARBA00022475"/>
    </source>
</evidence>
<comment type="caution">
    <text evidence="8">The sequence shown here is derived from an EMBL/GenBank/DDBJ whole genome shotgun (WGS) entry which is preliminary data.</text>
</comment>
<dbReference type="AlphaFoldDB" id="A0A7J7LYQ5"/>
<keyword evidence="5" id="KW-0472">Membrane</keyword>
<evidence type="ECO:0000256" key="5">
    <source>
        <dbReference type="ARBA" id="ARBA00023136"/>
    </source>
</evidence>
<keyword evidence="4" id="KW-0963">Cytoplasm</keyword>
<evidence type="ECO:0000256" key="7">
    <source>
        <dbReference type="SAM" id="MobiDB-lite"/>
    </source>
</evidence>
<proteinExistence type="inferred from homology"/>
<dbReference type="GO" id="GO:0005886">
    <property type="term" value="C:plasma membrane"/>
    <property type="evidence" value="ECO:0007669"/>
    <property type="project" value="UniProtKB-SubCell"/>
</dbReference>
<dbReference type="PANTHER" id="PTHR31220">
    <property type="entry name" value="HYCCIN RELATED"/>
    <property type="match status" value="1"/>
</dbReference>
<gene>
    <name evidence="8" type="ORF">GIB67_006712</name>
</gene>
<evidence type="ECO:0008006" key="10">
    <source>
        <dbReference type="Google" id="ProtNLM"/>
    </source>
</evidence>